<keyword evidence="15" id="KW-1185">Reference proteome</keyword>
<dbReference type="CDD" id="cd00984">
    <property type="entry name" value="DnaB_C"/>
    <property type="match status" value="1"/>
</dbReference>
<dbReference type="FunFam" id="1.10.860.10:FF:000001">
    <property type="entry name" value="Replicative DNA helicase"/>
    <property type="match status" value="1"/>
</dbReference>
<keyword evidence="3 12" id="KW-0235">DNA replication</keyword>
<dbReference type="NCBIfam" id="NF004384">
    <property type="entry name" value="PRK05748.1"/>
    <property type="match status" value="1"/>
</dbReference>
<dbReference type="InterPro" id="IPR036185">
    <property type="entry name" value="DNA_heli_DnaB-like_N_sf"/>
</dbReference>
<evidence type="ECO:0000256" key="1">
    <source>
        <dbReference type="ARBA" id="ARBA00008428"/>
    </source>
</evidence>
<dbReference type="OrthoDB" id="9773982at2"/>
<dbReference type="Gene3D" id="1.10.860.10">
    <property type="entry name" value="DNAb Helicase, Chain A"/>
    <property type="match status" value="1"/>
</dbReference>
<dbReference type="Pfam" id="PF03796">
    <property type="entry name" value="DnaB_C"/>
    <property type="match status" value="1"/>
</dbReference>
<dbReference type="GO" id="GO:0043139">
    <property type="term" value="F:5'-3' DNA helicase activity"/>
    <property type="evidence" value="ECO:0007669"/>
    <property type="project" value="UniProtKB-EC"/>
</dbReference>
<keyword evidence="5 12" id="KW-0378">Hydrolase</keyword>
<keyword evidence="6 12" id="KW-0347">Helicase</keyword>
<dbReference type="Pfam" id="PF00772">
    <property type="entry name" value="DnaB"/>
    <property type="match status" value="1"/>
</dbReference>
<proteinExistence type="inferred from homology"/>
<dbReference type="Proteomes" id="UP000241639">
    <property type="component" value="Unassembled WGS sequence"/>
</dbReference>
<evidence type="ECO:0000256" key="6">
    <source>
        <dbReference type="ARBA" id="ARBA00022806"/>
    </source>
</evidence>
<keyword evidence="4 12" id="KW-0547">Nucleotide-binding</keyword>
<evidence type="ECO:0000256" key="5">
    <source>
        <dbReference type="ARBA" id="ARBA00022801"/>
    </source>
</evidence>
<evidence type="ECO:0000256" key="4">
    <source>
        <dbReference type="ARBA" id="ARBA00022741"/>
    </source>
</evidence>
<evidence type="ECO:0000313" key="15">
    <source>
        <dbReference type="Proteomes" id="UP000241639"/>
    </source>
</evidence>
<evidence type="ECO:0000313" key="14">
    <source>
        <dbReference type="EMBL" id="PTM56880.1"/>
    </source>
</evidence>
<dbReference type="GO" id="GO:0016887">
    <property type="term" value="F:ATP hydrolysis activity"/>
    <property type="evidence" value="ECO:0007669"/>
    <property type="project" value="RHEA"/>
</dbReference>
<evidence type="ECO:0000256" key="8">
    <source>
        <dbReference type="ARBA" id="ARBA00023125"/>
    </source>
</evidence>
<dbReference type="FunFam" id="3.40.50.300:FF:000076">
    <property type="entry name" value="Replicative DNA helicase"/>
    <property type="match status" value="1"/>
</dbReference>
<reference evidence="14 15" key="1">
    <citation type="submission" date="2018-04" db="EMBL/GenBank/DDBJ databases">
        <title>Genomic Encyclopedia of Archaeal and Bacterial Type Strains, Phase II (KMG-II): from individual species to whole genera.</title>
        <authorList>
            <person name="Goeker M."/>
        </authorList>
    </citation>
    <scope>NUCLEOTIDE SEQUENCE [LARGE SCALE GENOMIC DNA]</scope>
    <source>
        <strain evidence="14 15">DSM 45169</strain>
    </source>
</reference>
<protein>
    <recommendedName>
        <fullName evidence="11 12">Replicative DNA helicase</fullName>
        <ecNumber evidence="11 12">5.6.2.3</ecNumber>
    </recommendedName>
</protein>
<dbReference type="Gene3D" id="3.40.50.300">
    <property type="entry name" value="P-loop containing nucleotide triphosphate hydrolases"/>
    <property type="match status" value="1"/>
</dbReference>
<evidence type="ECO:0000256" key="7">
    <source>
        <dbReference type="ARBA" id="ARBA00022840"/>
    </source>
</evidence>
<dbReference type="InterPro" id="IPR007692">
    <property type="entry name" value="DNA_helicase_DnaB"/>
</dbReference>
<evidence type="ECO:0000259" key="13">
    <source>
        <dbReference type="PROSITE" id="PS51199"/>
    </source>
</evidence>
<evidence type="ECO:0000256" key="11">
    <source>
        <dbReference type="NCBIfam" id="TIGR00665"/>
    </source>
</evidence>
<keyword evidence="2 12" id="KW-0639">Primosome</keyword>
<dbReference type="PANTHER" id="PTHR30153">
    <property type="entry name" value="REPLICATIVE DNA HELICASE DNAB"/>
    <property type="match status" value="1"/>
</dbReference>
<dbReference type="EMBL" id="PZZP01000002">
    <property type="protein sequence ID" value="PTM56880.1"/>
    <property type="molecule type" value="Genomic_DNA"/>
</dbReference>
<dbReference type="GO" id="GO:0006269">
    <property type="term" value="P:DNA replication, synthesis of primer"/>
    <property type="evidence" value="ECO:0007669"/>
    <property type="project" value="UniProtKB-UniRule"/>
</dbReference>
<dbReference type="GO" id="GO:1990077">
    <property type="term" value="C:primosome complex"/>
    <property type="evidence" value="ECO:0007669"/>
    <property type="project" value="UniProtKB-UniRule"/>
</dbReference>
<comment type="similarity">
    <text evidence="1 12">Belongs to the helicase family. DnaB subfamily.</text>
</comment>
<dbReference type="EC" id="5.6.2.3" evidence="11 12"/>
<comment type="catalytic activity">
    <reaction evidence="10 12">
        <text>ATP + H2O = ADP + phosphate + H(+)</text>
        <dbReference type="Rhea" id="RHEA:13065"/>
        <dbReference type="ChEBI" id="CHEBI:15377"/>
        <dbReference type="ChEBI" id="CHEBI:15378"/>
        <dbReference type="ChEBI" id="CHEBI:30616"/>
        <dbReference type="ChEBI" id="CHEBI:43474"/>
        <dbReference type="ChEBI" id="CHEBI:456216"/>
        <dbReference type="EC" id="5.6.2.3"/>
    </reaction>
</comment>
<sequence>MSELFADRMPPHNQEAEQAVLGAVLIEPSVLVTVTERLRPEDFYRQAHQRLLQVMIDLSEQGEPVDLVTITSALQDRKSLDEVGGVPYLTELIGTVPTAANVDYYAQIVEEKAILRRLIRTATEIATSGYSGAEEVAHVIDQAEKKILEISQRRMSKGFVPIKEVLMETFERIESLHYNQGKLTGVPSGYSDLDRMTAGFQPSDLIILAARPAMGKTAFSLNVAQNVAVRANKPVAIFNLEMSAPQLVQRMLAAEGNIDAQVFRNGHLGDEDWEKLTMAISTLSEAPIFIDDTPGITVFDIRAKLRRLQAEQDLGLVLIDYLQLIEGSGRDSRQQEISEISRSLKLLARELHVPVIALSQLSRAVEQRQDKRPMLSDLRESGSIEQDADIVSFLYRDDYYNEESEKKNIIEVILAKHRNGPVGKVELLFLKNYNKFLSLDVRHGQEEMA</sequence>
<name>A0A2T4Z4S2_9BACL</name>
<evidence type="ECO:0000256" key="9">
    <source>
        <dbReference type="ARBA" id="ARBA00023235"/>
    </source>
</evidence>
<evidence type="ECO:0000256" key="10">
    <source>
        <dbReference type="ARBA" id="ARBA00048954"/>
    </source>
</evidence>
<organism evidence="14 15">
    <name type="scientific">Desmospora activa DSM 45169</name>
    <dbReference type="NCBI Taxonomy" id="1121389"/>
    <lineage>
        <taxon>Bacteria</taxon>
        <taxon>Bacillati</taxon>
        <taxon>Bacillota</taxon>
        <taxon>Bacilli</taxon>
        <taxon>Bacillales</taxon>
        <taxon>Thermoactinomycetaceae</taxon>
        <taxon>Desmospora</taxon>
    </lineage>
</organism>
<comment type="function">
    <text evidence="12">The main replicative DNA helicase, it participates in initiation and elongation during chromosome replication. Travels ahead of the DNA replisome, separating dsDNA into templates for DNA synthesis. A processive ATP-dependent 5'-3' DNA helicase it has DNA-dependent ATPase activity.</text>
</comment>
<evidence type="ECO:0000256" key="3">
    <source>
        <dbReference type="ARBA" id="ARBA00022705"/>
    </source>
</evidence>
<dbReference type="InterPro" id="IPR027417">
    <property type="entry name" value="P-loop_NTPase"/>
</dbReference>
<dbReference type="GO" id="GO:0005524">
    <property type="term" value="F:ATP binding"/>
    <property type="evidence" value="ECO:0007669"/>
    <property type="project" value="UniProtKB-UniRule"/>
</dbReference>
<gene>
    <name evidence="14" type="ORF">C8J48_3205</name>
</gene>
<keyword evidence="9" id="KW-0413">Isomerase</keyword>
<dbReference type="PROSITE" id="PS51199">
    <property type="entry name" value="SF4_HELICASE"/>
    <property type="match status" value="1"/>
</dbReference>
<comment type="caution">
    <text evidence="14">The sequence shown here is derived from an EMBL/GenBank/DDBJ whole genome shotgun (WGS) entry which is preliminary data.</text>
</comment>
<dbReference type="GO" id="GO:0042802">
    <property type="term" value="F:identical protein binding"/>
    <property type="evidence" value="ECO:0007669"/>
    <property type="project" value="UniProtKB-ARBA"/>
</dbReference>
<accession>A0A2T4Z4S2</accession>
<dbReference type="PANTHER" id="PTHR30153:SF2">
    <property type="entry name" value="REPLICATIVE DNA HELICASE"/>
    <property type="match status" value="1"/>
</dbReference>
<dbReference type="InterPro" id="IPR007694">
    <property type="entry name" value="DNA_helicase_DnaB-like_C"/>
</dbReference>
<dbReference type="InterPro" id="IPR007693">
    <property type="entry name" value="DNA_helicase_DnaB-like_N"/>
</dbReference>
<dbReference type="SUPFAM" id="SSF48024">
    <property type="entry name" value="N-terminal domain of DnaB helicase"/>
    <property type="match status" value="1"/>
</dbReference>
<dbReference type="NCBIfam" id="TIGR00665">
    <property type="entry name" value="DnaB"/>
    <property type="match status" value="1"/>
</dbReference>
<evidence type="ECO:0000256" key="12">
    <source>
        <dbReference type="RuleBase" id="RU362085"/>
    </source>
</evidence>
<dbReference type="AlphaFoldDB" id="A0A2T4Z4S2"/>
<dbReference type="SUPFAM" id="SSF52540">
    <property type="entry name" value="P-loop containing nucleoside triphosphate hydrolases"/>
    <property type="match status" value="1"/>
</dbReference>
<evidence type="ECO:0000256" key="2">
    <source>
        <dbReference type="ARBA" id="ARBA00022515"/>
    </source>
</evidence>
<keyword evidence="7 12" id="KW-0067">ATP-binding</keyword>
<keyword evidence="8 12" id="KW-0238">DNA-binding</keyword>
<feature type="domain" description="SF4 helicase" evidence="13">
    <location>
        <begin position="179"/>
        <end position="443"/>
    </location>
</feature>
<dbReference type="RefSeq" id="WP_107728170.1">
    <property type="nucleotide sequence ID" value="NZ_PZZP01000002.1"/>
</dbReference>
<dbReference type="GO" id="GO:0005829">
    <property type="term" value="C:cytosol"/>
    <property type="evidence" value="ECO:0007669"/>
    <property type="project" value="TreeGrafter"/>
</dbReference>
<dbReference type="GO" id="GO:0003677">
    <property type="term" value="F:DNA binding"/>
    <property type="evidence" value="ECO:0007669"/>
    <property type="project" value="UniProtKB-UniRule"/>
</dbReference>
<dbReference type="InterPro" id="IPR016136">
    <property type="entry name" value="DNA_helicase_N/primase_C"/>
</dbReference>